<dbReference type="Proteomes" id="UP000251402">
    <property type="component" value="Chromosome"/>
</dbReference>
<organism evidence="1 2">
    <name type="scientific">Mucilaginibacter rubeus</name>
    <dbReference type="NCBI Taxonomy" id="2027860"/>
    <lineage>
        <taxon>Bacteria</taxon>
        <taxon>Pseudomonadati</taxon>
        <taxon>Bacteroidota</taxon>
        <taxon>Sphingobacteriia</taxon>
        <taxon>Sphingobacteriales</taxon>
        <taxon>Sphingobacteriaceae</taxon>
        <taxon>Mucilaginibacter</taxon>
    </lineage>
</organism>
<keyword evidence="2" id="KW-1185">Reference proteome</keyword>
<proteinExistence type="predicted"/>
<evidence type="ECO:0000313" key="2">
    <source>
        <dbReference type="Proteomes" id="UP000251402"/>
    </source>
</evidence>
<dbReference type="AlphaFoldDB" id="A0A5C1HTB8"/>
<dbReference type="OrthoDB" id="583051at2"/>
<evidence type="ECO:0000313" key="1">
    <source>
        <dbReference type="EMBL" id="QEM09076.1"/>
    </source>
</evidence>
<dbReference type="RefSeq" id="WP_112569689.1">
    <property type="nucleotide sequence ID" value="NZ_CP043450.1"/>
</dbReference>
<dbReference type="EMBL" id="CP043450">
    <property type="protein sequence ID" value="QEM09076.1"/>
    <property type="molecule type" value="Genomic_DNA"/>
</dbReference>
<sequence length="322" mass="37040">MDRKLIGRLEQLNLSAGRKVRICSIPGCRERTVKNHCVSQALIGSFSEDGHLRTLIVNLWITGGLMFRQTGVRDVSTFHGLCNGHDHTIFSPVDSATMDTKNYHNQLLLSYRSLLNEKLKKTNKREAYCMFYQEHKGSTKTGVQLAKRHSAQFEYNLLSVASYEQQLLDEIAYPKGCFIFNVLEFPYFGVAGSELFSYEPDEITHLKRANHFRFNVLDPFADIFVHIVPSKEKNKLDVVVGAHEKDELALKYFYDHLKNTEPLKSLSDLLFLFVGDWVCSETFFRDYLQGYEHELVKIFSYTSTVSATSIATFYNLFTAHEK</sequence>
<protein>
    <submittedName>
        <fullName evidence="1">Uncharacterized protein</fullName>
    </submittedName>
</protein>
<reference evidence="1" key="1">
    <citation type="submission" date="2019-08" db="EMBL/GenBank/DDBJ databases">
        <title>Comparative genome analysis confer to the adaptation heavy metal polluted environment.</title>
        <authorList>
            <person name="Li Y."/>
        </authorList>
    </citation>
    <scope>NUCLEOTIDE SEQUENCE [LARGE SCALE GENOMIC DNA]</scope>
    <source>
        <strain evidence="1">P1</strain>
    </source>
</reference>
<gene>
    <name evidence="1" type="ORF">DEO27_003265</name>
</gene>
<dbReference type="KEGG" id="mrub:DEO27_003265"/>
<accession>A0A5C1HTB8</accession>
<name>A0A5C1HTB8_9SPHI</name>